<keyword evidence="2" id="KW-0805">Transcription regulation</keyword>
<reference evidence="7 8" key="1">
    <citation type="journal article" date="2010" name="BMC Genomics">
        <title>Genome sequence of the pattern forming Paenibacillus vortex bacterium reveals potential for thriving in complex environments.</title>
        <authorList>
            <person name="Sirota-Madi A."/>
            <person name="Olender T."/>
            <person name="Helman Y."/>
            <person name="Ingham C."/>
            <person name="Brainis I."/>
            <person name="Roth D."/>
            <person name="Hagi E."/>
            <person name="Brodsky L."/>
            <person name="Leshkowitz D."/>
            <person name="Galatenko V."/>
            <person name="Nikolaev V."/>
            <person name="Mugasimangalam R.C."/>
            <person name="Bransburg-Zabary S."/>
            <person name="Gutnick D.L."/>
            <person name="Lancet D."/>
            <person name="Ben-Jacob E."/>
        </authorList>
    </citation>
    <scope>NUCLEOTIDE SEQUENCE [LARGE SCALE GENOMIC DNA]</scope>
    <source>
        <strain evidence="7 8">V453</strain>
    </source>
</reference>
<dbReference type="SUPFAM" id="SSF88946">
    <property type="entry name" value="Sigma2 domain of RNA polymerase sigma factors"/>
    <property type="match status" value="1"/>
</dbReference>
<dbReference type="PANTHER" id="PTHR43133">
    <property type="entry name" value="RNA POLYMERASE ECF-TYPE SIGMA FACTO"/>
    <property type="match status" value="1"/>
</dbReference>
<organism evidence="7 8">
    <name type="scientific">Paenibacillus vortex V453</name>
    <dbReference type="NCBI Taxonomy" id="715225"/>
    <lineage>
        <taxon>Bacteria</taxon>
        <taxon>Bacillati</taxon>
        <taxon>Bacillota</taxon>
        <taxon>Bacilli</taxon>
        <taxon>Bacillales</taxon>
        <taxon>Paenibacillaceae</taxon>
        <taxon>Paenibacillus</taxon>
    </lineage>
</organism>
<evidence type="ECO:0000259" key="5">
    <source>
        <dbReference type="Pfam" id="PF04542"/>
    </source>
</evidence>
<dbReference type="Pfam" id="PF08281">
    <property type="entry name" value="Sigma70_r4_2"/>
    <property type="match status" value="1"/>
</dbReference>
<dbReference type="InterPro" id="IPR036388">
    <property type="entry name" value="WH-like_DNA-bd_sf"/>
</dbReference>
<evidence type="ECO:0000256" key="2">
    <source>
        <dbReference type="ARBA" id="ARBA00023015"/>
    </source>
</evidence>
<evidence type="ECO:0000256" key="4">
    <source>
        <dbReference type="ARBA" id="ARBA00023163"/>
    </source>
</evidence>
<dbReference type="CDD" id="cd06171">
    <property type="entry name" value="Sigma70_r4"/>
    <property type="match status" value="1"/>
</dbReference>
<dbReference type="KEGG" id="pvo:PVOR_23399"/>
<evidence type="ECO:0000313" key="8">
    <source>
        <dbReference type="Proteomes" id="UP000003094"/>
    </source>
</evidence>
<comment type="caution">
    <text evidence="7">The sequence shown here is derived from an EMBL/GenBank/DDBJ whole genome shotgun (WGS) entry which is preliminary data.</text>
</comment>
<evidence type="ECO:0000256" key="3">
    <source>
        <dbReference type="ARBA" id="ARBA00023082"/>
    </source>
</evidence>
<dbReference type="GO" id="GO:0003677">
    <property type="term" value="F:DNA binding"/>
    <property type="evidence" value="ECO:0007669"/>
    <property type="project" value="InterPro"/>
</dbReference>
<evidence type="ECO:0000313" key="7">
    <source>
        <dbReference type="EMBL" id="EFU40247.1"/>
    </source>
</evidence>
<feature type="domain" description="RNA polymerase sigma factor 70 region 4 type 2" evidence="6">
    <location>
        <begin position="102"/>
        <end position="150"/>
    </location>
</feature>
<dbReference type="PANTHER" id="PTHR43133:SF51">
    <property type="entry name" value="RNA POLYMERASE SIGMA FACTOR"/>
    <property type="match status" value="1"/>
</dbReference>
<keyword evidence="4" id="KW-0804">Transcription</keyword>
<comment type="similarity">
    <text evidence="1">Belongs to the sigma-70 factor family. ECF subfamily.</text>
</comment>
<dbReference type="InterPro" id="IPR013249">
    <property type="entry name" value="RNA_pol_sigma70_r4_t2"/>
</dbReference>
<dbReference type="InterPro" id="IPR014284">
    <property type="entry name" value="RNA_pol_sigma-70_dom"/>
</dbReference>
<dbReference type="GO" id="GO:0016987">
    <property type="term" value="F:sigma factor activity"/>
    <property type="evidence" value="ECO:0007669"/>
    <property type="project" value="UniProtKB-KW"/>
</dbReference>
<name>A0A2R9SSA5_9BACL</name>
<dbReference type="InterPro" id="IPR013325">
    <property type="entry name" value="RNA_pol_sigma_r2"/>
</dbReference>
<dbReference type="InterPro" id="IPR013324">
    <property type="entry name" value="RNA_pol_sigma_r3/r4-like"/>
</dbReference>
<keyword evidence="3" id="KW-0731">Sigma factor</keyword>
<protein>
    <submittedName>
        <fullName evidence="7">RNA polymerase ECF-type sigma factor</fullName>
    </submittedName>
</protein>
<dbReference type="InterPro" id="IPR007627">
    <property type="entry name" value="RNA_pol_sigma70_r2"/>
</dbReference>
<keyword evidence="8" id="KW-1185">Reference proteome</keyword>
<dbReference type="AlphaFoldDB" id="A0A2R9SSA5"/>
<sequence>MEQYGDYLLRTAVLLLRDRQAAEEAVQDTFIQAFENIAQLRDGDKLRSWLTRIAVNRCRMRQRKWDWRHIFPMPRMDQHVNESVPAVDEMLGVHWREAEMIKSVQQLPYTYREVMTLYYYNELGVQEIAAQLQLNINTVKARLMRGRHKLRQIVVEKGESDA</sequence>
<dbReference type="Proteomes" id="UP000003094">
    <property type="component" value="Unassembled WGS sequence"/>
</dbReference>
<dbReference type="Pfam" id="PF04542">
    <property type="entry name" value="Sigma70_r2"/>
    <property type="match status" value="1"/>
</dbReference>
<gene>
    <name evidence="7" type="ORF">PVOR_23399</name>
</gene>
<dbReference type="NCBIfam" id="TIGR02937">
    <property type="entry name" value="sigma70-ECF"/>
    <property type="match status" value="1"/>
</dbReference>
<dbReference type="InterPro" id="IPR039425">
    <property type="entry name" value="RNA_pol_sigma-70-like"/>
</dbReference>
<dbReference type="SUPFAM" id="SSF88659">
    <property type="entry name" value="Sigma3 and sigma4 domains of RNA polymerase sigma factors"/>
    <property type="match status" value="1"/>
</dbReference>
<dbReference type="EMBL" id="ADHJ01000037">
    <property type="protein sequence ID" value="EFU40247.1"/>
    <property type="molecule type" value="Genomic_DNA"/>
</dbReference>
<proteinExistence type="inferred from homology"/>
<evidence type="ECO:0000259" key="6">
    <source>
        <dbReference type="Pfam" id="PF08281"/>
    </source>
</evidence>
<dbReference type="Gene3D" id="1.10.1740.10">
    <property type="match status" value="1"/>
</dbReference>
<evidence type="ECO:0000256" key="1">
    <source>
        <dbReference type="ARBA" id="ARBA00010641"/>
    </source>
</evidence>
<dbReference type="GO" id="GO:0006352">
    <property type="term" value="P:DNA-templated transcription initiation"/>
    <property type="evidence" value="ECO:0007669"/>
    <property type="project" value="InterPro"/>
</dbReference>
<dbReference type="Gene3D" id="1.10.10.10">
    <property type="entry name" value="Winged helix-like DNA-binding domain superfamily/Winged helix DNA-binding domain"/>
    <property type="match status" value="1"/>
</dbReference>
<accession>A0A2R9SSA5</accession>
<feature type="domain" description="RNA polymerase sigma-70 region 2" evidence="5">
    <location>
        <begin position="2"/>
        <end position="67"/>
    </location>
</feature>